<reference evidence="3" key="1">
    <citation type="submission" date="2022-05" db="EMBL/GenBank/DDBJ databases">
        <authorList>
            <person name="Pankratov T."/>
        </authorList>
    </citation>
    <scope>NUCLEOTIDE SEQUENCE</scope>
    <source>
        <strain evidence="3">BP6-180914</strain>
    </source>
</reference>
<dbReference type="Proteomes" id="UP001165667">
    <property type="component" value="Unassembled WGS sequence"/>
</dbReference>
<accession>A0AA41Z3J3</accession>
<name>A0AA41Z3J3_9HYPH</name>
<dbReference type="InterPro" id="IPR011006">
    <property type="entry name" value="CheY-like_superfamily"/>
</dbReference>
<organism evidence="3 4">
    <name type="scientific">Lichenifustis flavocetrariae</name>
    <dbReference type="NCBI Taxonomy" id="2949735"/>
    <lineage>
        <taxon>Bacteria</taxon>
        <taxon>Pseudomonadati</taxon>
        <taxon>Pseudomonadota</taxon>
        <taxon>Alphaproteobacteria</taxon>
        <taxon>Hyphomicrobiales</taxon>
        <taxon>Lichenihabitantaceae</taxon>
        <taxon>Lichenifustis</taxon>
    </lineage>
</organism>
<evidence type="ECO:0000313" key="4">
    <source>
        <dbReference type="Proteomes" id="UP001165667"/>
    </source>
</evidence>
<sequence>MQASELFELAGLAVQAFAPGEEAIEFVRDNLDQVACIFTDLKLEGTTDGLEVVRYVLEALPSVPWC</sequence>
<evidence type="ECO:0000259" key="2">
    <source>
        <dbReference type="PROSITE" id="PS50110"/>
    </source>
</evidence>
<keyword evidence="4" id="KW-1185">Reference proteome</keyword>
<gene>
    <name evidence="3" type="ORF">M8523_31035</name>
</gene>
<protein>
    <recommendedName>
        <fullName evidence="2">Response regulatory domain-containing protein</fullName>
    </recommendedName>
</protein>
<dbReference type="EMBL" id="JAMOIM010000047">
    <property type="protein sequence ID" value="MCW6512356.1"/>
    <property type="molecule type" value="Genomic_DNA"/>
</dbReference>
<dbReference type="Gene3D" id="3.40.50.2300">
    <property type="match status" value="1"/>
</dbReference>
<dbReference type="InterPro" id="IPR001789">
    <property type="entry name" value="Sig_transdc_resp-reg_receiver"/>
</dbReference>
<dbReference type="AlphaFoldDB" id="A0AA41Z3J3"/>
<proteinExistence type="predicted"/>
<evidence type="ECO:0000256" key="1">
    <source>
        <dbReference type="PROSITE-ProRule" id="PRU00169"/>
    </source>
</evidence>
<keyword evidence="1" id="KW-0597">Phosphoprotein</keyword>
<feature type="modified residue" description="4-aspartylphosphate" evidence="1">
    <location>
        <position position="40"/>
    </location>
</feature>
<dbReference type="SUPFAM" id="SSF52172">
    <property type="entry name" value="CheY-like"/>
    <property type="match status" value="1"/>
</dbReference>
<evidence type="ECO:0000313" key="3">
    <source>
        <dbReference type="EMBL" id="MCW6512356.1"/>
    </source>
</evidence>
<comment type="caution">
    <text evidence="3">The sequence shown here is derived from an EMBL/GenBank/DDBJ whole genome shotgun (WGS) entry which is preliminary data.</text>
</comment>
<dbReference type="PROSITE" id="PS50110">
    <property type="entry name" value="RESPONSE_REGULATORY"/>
    <property type="match status" value="1"/>
</dbReference>
<feature type="domain" description="Response regulatory" evidence="2">
    <location>
        <begin position="1"/>
        <end position="66"/>
    </location>
</feature>
<dbReference type="GO" id="GO:0000160">
    <property type="term" value="P:phosphorelay signal transduction system"/>
    <property type="evidence" value="ECO:0007669"/>
    <property type="project" value="InterPro"/>
</dbReference>